<comment type="similarity">
    <text evidence="1">Belongs to the PRORSD1 family.</text>
</comment>
<gene>
    <name evidence="3" type="ORF">JK635_01045</name>
</gene>
<dbReference type="Proteomes" id="UP000623967">
    <property type="component" value="Unassembled WGS sequence"/>
</dbReference>
<evidence type="ECO:0000256" key="1">
    <source>
        <dbReference type="ARBA" id="ARBA00010201"/>
    </source>
</evidence>
<evidence type="ECO:0000313" key="4">
    <source>
        <dbReference type="Proteomes" id="UP000623967"/>
    </source>
</evidence>
<dbReference type="EMBL" id="JAESWB010000005">
    <property type="protein sequence ID" value="MBL4950830.1"/>
    <property type="molecule type" value="Genomic_DNA"/>
</dbReference>
<dbReference type="InterPro" id="IPR040285">
    <property type="entry name" value="ProX/PRXD1"/>
</dbReference>
<sequence>MSQKQQVLDHLKNLRIEYKLLDHPAVFTIEEMDQLKITEHGAVCKNLFLRDAKGKRHFLVVIDKDKQADLKSIREQLGCTRLSFASDERLQHYLQLQKGAVTPLGVINDSDAAVEIVLDSSLEGKEQLGFHPNDNTATVWISFADLLKFIRTNGNTIHFIEM</sequence>
<evidence type="ECO:0000259" key="2">
    <source>
        <dbReference type="Pfam" id="PF04073"/>
    </source>
</evidence>
<proteinExistence type="inferred from homology"/>
<accession>A0ABS1THM4</accession>
<reference evidence="3 4" key="1">
    <citation type="submission" date="2021-01" db="EMBL/GenBank/DDBJ databases">
        <title>Genome public.</title>
        <authorList>
            <person name="Liu C."/>
            <person name="Sun Q."/>
        </authorList>
    </citation>
    <scope>NUCLEOTIDE SEQUENCE [LARGE SCALE GENOMIC DNA]</scope>
    <source>
        <strain evidence="3 4">YIM B02564</strain>
    </source>
</reference>
<dbReference type="Gene3D" id="3.90.960.10">
    <property type="entry name" value="YbaK/aminoacyl-tRNA synthetase-associated domain"/>
    <property type="match status" value="1"/>
</dbReference>
<comment type="caution">
    <text evidence="3">The sequence shown here is derived from an EMBL/GenBank/DDBJ whole genome shotgun (WGS) entry which is preliminary data.</text>
</comment>
<evidence type="ECO:0000313" key="3">
    <source>
        <dbReference type="EMBL" id="MBL4950830.1"/>
    </source>
</evidence>
<dbReference type="CDD" id="cd04335">
    <property type="entry name" value="PrdX_deacylase"/>
    <property type="match status" value="1"/>
</dbReference>
<dbReference type="RefSeq" id="WP_202651553.1">
    <property type="nucleotide sequence ID" value="NZ_JAESWB010000005.1"/>
</dbReference>
<dbReference type="InterPro" id="IPR007214">
    <property type="entry name" value="YbaK/aa-tRNA-synth-assoc-dom"/>
</dbReference>
<feature type="domain" description="YbaK/aminoacyl-tRNA synthetase-associated" evidence="2">
    <location>
        <begin position="23"/>
        <end position="149"/>
    </location>
</feature>
<dbReference type="PANTHER" id="PTHR31423:SF3">
    <property type="entry name" value="PROLYL-TRNA SYNTHETASE ASSOCIATED DOMAIN-CONTAINING PROTEIN 1-RELATED"/>
    <property type="match status" value="1"/>
</dbReference>
<name>A0ABS1THM4_9BACI</name>
<dbReference type="Pfam" id="PF04073">
    <property type="entry name" value="tRNA_edit"/>
    <property type="match status" value="1"/>
</dbReference>
<dbReference type="PANTHER" id="PTHR31423">
    <property type="entry name" value="YBAK DOMAIN-CONTAINING PROTEIN"/>
    <property type="match status" value="1"/>
</dbReference>
<dbReference type="SUPFAM" id="SSF55826">
    <property type="entry name" value="YbaK/ProRS associated domain"/>
    <property type="match status" value="1"/>
</dbReference>
<organism evidence="3 4">
    <name type="scientific">Neobacillus paridis</name>
    <dbReference type="NCBI Taxonomy" id="2803862"/>
    <lineage>
        <taxon>Bacteria</taxon>
        <taxon>Bacillati</taxon>
        <taxon>Bacillota</taxon>
        <taxon>Bacilli</taxon>
        <taxon>Bacillales</taxon>
        <taxon>Bacillaceae</taxon>
        <taxon>Neobacillus</taxon>
    </lineage>
</organism>
<keyword evidence="4" id="KW-1185">Reference proteome</keyword>
<dbReference type="InterPro" id="IPR036754">
    <property type="entry name" value="YbaK/aa-tRNA-synt-asso_dom_sf"/>
</dbReference>
<protein>
    <submittedName>
        <fullName evidence="3">Prolyl-tRNA synthetase associated domain-containing protein</fullName>
    </submittedName>
</protein>